<organism evidence="2">
    <name type="scientific">Prevotella sp. GTC17253</name>
    <dbReference type="NCBI Taxonomy" id="3236793"/>
    <lineage>
        <taxon>Bacteria</taxon>
        <taxon>Pseudomonadati</taxon>
        <taxon>Bacteroidota</taxon>
        <taxon>Bacteroidia</taxon>
        <taxon>Bacteroidales</taxon>
        <taxon>Prevotellaceae</taxon>
        <taxon>Prevotella</taxon>
    </lineage>
</organism>
<protein>
    <submittedName>
        <fullName evidence="2">S24/S26 family peptidase</fullName>
    </submittedName>
</protein>
<gene>
    <name evidence="2" type="ORF">GTC17253_06890</name>
</gene>
<dbReference type="AlphaFoldDB" id="A0AB33IMN1"/>
<evidence type="ECO:0000313" key="2">
    <source>
        <dbReference type="EMBL" id="BFO70723.1"/>
    </source>
</evidence>
<name>A0AB33IMN1_9BACT</name>
<dbReference type="InterPro" id="IPR036286">
    <property type="entry name" value="LexA/Signal_pep-like_sf"/>
</dbReference>
<dbReference type="EMBL" id="AP035785">
    <property type="protein sequence ID" value="BFO70723.1"/>
    <property type="molecule type" value="Genomic_DNA"/>
</dbReference>
<dbReference type="CDD" id="cd06462">
    <property type="entry name" value="Peptidase_S24_S26"/>
    <property type="match status" value="1"/>
</dbReference>
<dbReference type="Pfam" id="PF00717">
    <property type="entry name" value="Peptidase_S24"/>
    <property type="match status" value="1"/>
</dbReference>
<feature type="domain" description="Peptidase S24/S26A/S26B/S26C" evidence="1">
    <location>
        <begin position="18"/>
        <end position="111"/>
    </location>
</feature>
<reference evidence="2" key="1">
    <citation type="submission" date="2024-07" db="EMBL/GenBank/DDBJ databases">
        <title>Complete genome sequence of Prevotella sp. YM-2024 GTC17253.</title>
        <authorList>
            <person name="Hayashi M."/>
            <person name="Muto Y."/>
            <person name="Tanaka K."/>
            <person name="Niwa H."/>
        </authorList>
    </citation>
    <scope>NUCLEOTIDE SEQUENCE</scope>
    <source>
        <strain evidence="2">GTC17253</strain>
    </source>
</reference>
<proteinExistence type="predicted"/>
<accession>A0AB33IMN1</accession>
<dbReference type="InterPro" id="IPR015927">
    <property type="entry name" value="Peptidase_S24_S26A/B/C"/>
</dbReference>
<dbReference type="SUPFAM" id="SSF51306">
    <property type="entry name" value="LexA/Signal peptidase"/>
    <property type="match status" value="1"/>
</dbReference>
<evidence type="ECO:0000259" key="1">
    <source>
        <dbReference type="Pfam" id="PF00717"/>
    </source>
</evidence>
<sequence>MSQDNRNPNKIVLPNSVLIPKIVSLIEEGNHTVTLRMSGWSMQPFLDNNRDIALLAKVTTLHVGDAVLAEISPQKYVFHRIVKIEGDDITLQGDGNIGKEYCKRENVKAIGIGFYRKGRKTLDSTGGYKWKIYSWIWMHCPFRRYMLAAYRRIWIPITRTNIQSS</sequence>